<dbReference type="Gene3D" id="6.10.250.2620">
    <property type="match status" value="1"/>
</dbReference>
<evidence type="ECO:0000256" key="1">
    <source>
        <dbReference type="ARBA" id="ARBA00004123"/>
    </source>
</evidence>
<gene>
    <name evidence="8" type="primary">MED17</name>
    <name evidence="9" type="ORF">B0T17DRAFT_620453</name>
</gene>
<keyword evidence="4 8" id="KW-0805">Transcription regulation</keyword>
<dbReference type="AlphaFoldDB" id="A0AA39TQA1"/>
<dbReference type="GO" id="GO:0016592">
    <property type="term" value="C:mediator complex"/>
    <property type="evidence" value="ECO:0007669"/>
    <property type="project" value="InterPro"/>
</dbReference>
<keyword evidence="5 8" id="KW-0804">Transcription</keyword>
<evidence type="ECO:0000256" key="7">
    <source>
        <dbReference type="ARBA" id="ARBA00032014"/>
    </source>
</evidence>
<organism evidence="9 10">
    <name type="scientific">Bombardia bombarda</name>
    <dbReference type="NCBI Taxonomy" id="252184"/>
    <lineage>
        <taxon>Eukaryota</taxon>
        <taxon>Fungi</taxon>
        <taxon>Dikarya</taxon>
        <taxon>Ascomycota</taxon>
        <taxon>Pezizomycotina</taxon>
        <taxon>Sordariomycetes</taxon>
        <taxon>Sordariomycetidae</taxon>
        <taxon>Sordariales</taxon>
        <taxon>Lasiosphaeriaceae</taxon>
        <taxon>Bombardia</taxon>
    </lineage>
</organism>
<evidence type="ECO:0000256" key="5">
    <source>
        <dbReference type="ARBA" id="ARBA00023163"/>
    </source>
</evidence>
<dbReference type="InterPro" id="IPR019313">
    <property type="entry name" value="Mediator_Med17"/>
</dbReference>
<keyword evidence="8" id="KW-0010">Activator</keyword>
<protein>
    <recommendedName>
        <fullName evidence="3 8">Mediator of RNA polymerase II transcription subunit 17</fullName>
    </recommendedName>
    <alternativeName>
        <fullName evidence="7 8">Mediator complex subunit 17</fullName>
    </alternativeName>
</protein>
<sequence>MDLPLSLQPRGPRNRGLQSIAEFIQRINAEPGGFRELNEDDLRQSLATAEPDDQGADDDVDMLEEGSEPEEAALKEVNLLAARDELQQNILTAQGTALLTLDFISLLLSKEIPSQNAATISTELHNMVGAGVLGATVLWAPTPLTRSRVPEDKMMAIGKRLIEINKAADTALSAAERLRKEIILETKYWAEVLAVSEKGWSAFRLPQEPHTMGVKYGFSNAAPDFRAHSVAPMRRAEDGTVRLECGRLGGDSKRLRVTITRNATVVGQSSLPLPLPEDAPLEDRVREARDTIFAQELWHELNREGRNLLSNNVRLEKSAVTYAADSATTIAFQLVPSDRGDSRSVQNPGSEDDIAETINLGSPPPYSLLLPVITYYQHEKTIQRCMDFLSVLSRVLRSAGLDTSLVITEPPITPPAGFDLAITPDSRLRIIAKPSSLFGTRFLVYPLPSARAPDAPNPLIRWFPSASPEIRTPGGFADGFYDGTKKLFWYLLNAVPRALTLHYAPITKELRSGAGMTDREPTNWVIHFTGKALVDDDVELLGVRFDFPLDYATGYPELHVAGDFSEGGKPVHMEWSWTPASSLEGGGENLENIVRQVLSRG</sequence>
<keyword evidence="6 8" id="KW-0539">Nucleus</keyword>
<keyword evidence="10" id="KW-1185">Reference proteome</keyword>
<comment type="caution">
    <text evidence="9">The sequence shown here is derived from an EMBL/GenBank/DDBJ whole genome shotgun (WGS) entry which is preliminary data.</text>
</comment>
<evidence type="ECO:0000256" key="3">
    <source>
        <dbReference type="ARBA" id="ARBA00019610"/>
    </source>
</evidence>
<evidence type="ECO:0000256" key="2">
    <source>
        <dbReference type="ARBA" id="ARBA00005635"/>
    </source>
</evidence>
<name>A0AA39TQA1_9PEZI</name>
<dbReference type="GO" id="GO:0070847">
    <property type="term" value="C:core mediator complex"/>
    <property type="evidence" value="ECO:0007669"/>
    <property type="project" value="TreeGrafter"/>
</dbReference>
<dbReference type="GO" id="GO:0006357">
    <property type="term" value="P:regulation of transcription by RNA polymerase II"/>
    <property type="evidence" value="ECO:0007669"/>
    <property type="project" value="InterPro"/>
</dbReference>
<dbReference type="PANTHER" id="PTHR13114">
    <property type="entry name" value="MEDIATOR OF RNA POLYMERASE II TRANSCRIPTION SUBUNIT 17"/>
    <property type="match status" value="1"/>
</dbReference>
<evidence type="ECO:0000256" key="4">
    <source>
        <dbReference type="ARBA" id="ARBA00023015"/>
    </source>
</evidence>
<comment type="similarity">
    <text evidence="2 8">Belongs to the Mediator complex subunit 17 family.</text>
</comment>
<dbReference type="Pfam" id="PF10156">
    <property type="entry name" value="Med17"/>
    <property type="match status" value="1"/>
</dbReference>
<accession>A0AA39TQA1</accession>
<evidence type="ECO:0000256" key="8">
    <source>
        <dbReference type="RuleBase" id="RU364140"/>
    </source>
</evidence>
<dbReference type="EMBL" id="JAULSR010000008">
    <property type="protein sequence ID" value="KAK0613101.1"/>
    <property type="molecule type" value="Genomic_DNA"/>
</dbReference>
<dbReference type="PANTHER" id="PTHR13114:SF7">
    <property type="entry name" value="MEDIATOR OF RNA POLYMERASE II TRANSCRIPTION SUBUNIT 17"/>
    <property type="match status" value="1"/>
</dbReference>
<evidence type="ECO:0000313" key="9">
    <source>
        <dbReference type="EMBL" id="KAK0613101.1"/>
    </source>
</evidence>
<evidence type="ECO:0000256" key="6">
    <source>
        <dbReference type="ARBA" id="ARBA00023242"/>
    </source>
</evidence>
<dbReference type="Proteomes" id="UP001174934">
    <property type="component" value="Unassembled WGS sequence"/>
</dbReference>
<proteinExistence type="inferred from homology"/>
<reference evidence="9" key="1">
    <citation type="submission" date="2023-06" db="EMBL/GenBank/DDBJ databases">
        <title>Genome-scale phylogeny and comparative genomics of the fungal order Sordariales.</title>
        <authorList>
            <consortium name="Lawrence Berkeley National Laboratory"/>
            <person name="Hensen N."/>
            <person name="Bonometti L."/>
            <person name="Westerberg I."/>
            <person name="Brannstrom I.O."/>
            <person name="Guillou S."/>
            <person name="Cros-Aarteil S."/>
            <person name="Calhoun S."/>
            <person name="Haridas S."/>
            <person name="Kuo A."/>
            <person name="Mondo S."/>
            <person name="Pangilinan J."/>
            <person name="Riley R."/>
            <person name="LaButti K."/>
            <person name="Andreopoulos B."/>
            <person name="Lipzen A."/>
            <person name="Chen C."/>
            <person name="Yanf M."/>
            <person name="Daum C."/>
            <person name="Ng V."/>
            <person name="Clum A."/>
            <person name="Steindorff A."/>
            <person name="Ohm R."/>
            <person name="Martin F."/>
            <person name="Silar P."/>
            <person name="Natvig D."/>
            <person name="Lalanne C."/>
            <person name="Gautier V."/>
            <person name="Ament-velasquez S.L."/>
            <person name="Kruys A."/>
            <person name="Hutchinson M.I."/>
            <person name="Powell A.J."/>
            <person name="Barry K."/>
            <person name="Miller A.N."/>
            <person name="Grigoriev I.V."/>
            <person name="Debuchy R."/>
            <person name="Gladieux P."/>
            <person name="Thoren M.H."/>
            <person name="Johannesson H."/>
        </authorList>
    </citation>
    <scope>NUCLEOTIDE SEQUENCE</scope>
    <source>
        <strain evidence="9">SMH3391-2</strain>
    </source>
</reference>
<dbReference type="GO" id="GO:0003712">
    <property type="term" value="F:transcription coregulator activity"/>
    <property type="evidence" value="ECO:0007669"/>
    <property type="project" value="InterPro"/>
</dbReference>
<comment type="function">
    <text evidence="8">Component of the Mediator complex, a coactivator involved in the regulated transcription of nearly all RNA polymerase II-dependent genes. Mediator functions as a bridge to convey information from gene-specific regulatory proteins to the basal RNA polymerase II transcription machinery. Mediator is recruited to promoters by direct interactions with regulatory proteins and serves as a scaffold for the assembly of a functional preinitiation complex with RNA polymerase II and the general transcription factors.</text>
</comment>
<comment type="subcellular location">
    <subcellularLocation>
        <location evidence="1 8">Nucleus</location>
    </subcellularLocation>
</comment>
<comment type="subunit">
    <text evidence="8">Component of the Mediator complex.</text>
</comment>
<evidence type="ECO:0000313" key="10">
    <source>
        <dbReference type="Proteomes" id="UP001174934"/>
    </source>
</evidence>